<sequence>MPVTGQLHCGLHREEPRRYYSSVLRPMFEILGFLAGDRTRSRSSATTTVATRLRADIPRFGEITSVKNRICGPGSHRPWIARCGQQEGNGYIVTAIALPAPWL</sequence>
<organism evidence="1 2">
    <name type="scientific">Elysia crispata</name>
    <name type="common">lettuce slug</name>
    <dbReference type="NCBI Taxonomy" id="231223"/>
    <lineage>
        <taxon>Eukaryota</taxon>
        <taxon>Metazoa</taxon>
        <taxon>Spiralia</taxon>
        <taxon>Lophotrochozoa</taxon>
        <taxon>Mollusca</taxon>
        <taxon>Gastropoda</taxon>
        <taxon>Heterobranchia</taxon>
        <taxon>Euthyneura</taxon>
        <taxon>Panpulmonata</taxon>
        <taxon>Sacoglossa</taxon>
        <taxon>Placobranchoidea</taxon>
        <taxon>Plakobranchidae</taxon>
        <taxon>Elysia</taxon>
    </lineage>
</organism>
<name>A0AAE1D1C8_9GAST</name>
<gene>
    <name evidence="1" type="ORF">RRG08_012668</name>
</gene>
<dbReference type="EMBL" id="JAWDGP010005812">
    <property type="protein sequence ID" value="KAK3751606.1"/>
    <property type="molecule type" value="Genomic_DNA"/>
</dbReference>
<evidence type="ECO:0000313" key="1">
    <source>
        <dbReference type="EMBL" id="KAK3751606.1"/>
    </source>
</evidence>
<dbReference type="Proteomes" id="UP001283361">
    <property type="component" value="Unassembled WGS sequence"/>
</dbReference>
<comment type="caution">
    <text evidence="1">The sequence shown here is derived from an EMBL/GenBank/DDBJ whole genome shotgun (WGS) entry which is preliminary data.</text>
</comment>
<accession>A0AAE1D1C8</accession>
<evidence type="ECO:0000313" key="2">
    <source>
        <dbReference type="Proteomes" id="UP001283361"/>
    </source>
</evidence>
<keyword evidence="2" id="KW-1185">Reference proteome</keyword>
<reference evidence="1" key="1">
    <citation type="journal article" date="2023" name="G3 (Bethesda)">
        <title>A reference genome for the long-term kleptoplast-retaining sea slug Elysia crispata morphotype clarki.</title>
        <authorList>
            <person name="Eastman K.E."/>
            <person name="Pendleton A.L."/>
            <person name="Shaikh M.A."/>
            <person name="Suttiyut T."/>
            <person name="Ogas R."/>
            <person name="Tomko P."/>
            <person name="Gavelis G."/>
            <person name="Widhalm J.R."/>
            <person name="Wisecaver J.H."/>
        </authorList>
    </citation>
    <scope>NUCLEOTIDE SEQUENCE</scope>
    <source>
        <strain evidence="1">ECLA1</strain>
    </source>
</reference>
<proteinExistence type="predicted"/>
<dbReference type="AlphaFoldDB" id="A0AAE1D1C8"/>
<protein>
    <submittedName>
        <fullName evidence="1">Uncharacterized protein</fullName>
    </submittedName>
</protein>